<sequence>MATKILSLVVIMAALITCTTSNARTLPMEKINDVQKTFFHPFLPPYAGGFGKGIGIGIGFGGSSPASGLGSRIGGHGDRDSSSNGGELVRGGADGDRENGKP</sequence>
<feature type="chain" id="PRO_5044868748" description="Glycine-rich protein" evidence="2">
    <location>
        <begin position="24"/>
        <end position="102"/>
    </location>
</feature>
<evidence type="ECO:0000313" key="4">
    <source>
        <dbReference type="Proteomes" id="UP001630127"/>
    </source>
</evidence>
<gene>
    <name evidence="3" type="ORF">ACH5RR_017597</name>
</gene>
<comment type="caution">
    <text evidence="3">The sequence shown here is derived from an EMBL/GenBank/DDBJ whole genome shotgun (WGS) entry which is preliminary data.</text>
</comment>
<proteinExistence type="predicted"/>
<reference evidence="3 4" key="1">
    <citation type="submission" date="2024-11" db="EMBL/GenBank/DDBJ databases">
        <title>A near-complete genome assembly of Cinchona calisaya.</title>
        <authorList>
            <person name="Lian D.C."/>
            <person name="Zhao X.W."/>
            <person name="Wei L."/>
        </authorList>
    </citation>
    <scope>NUCLEOTIDE SEQUENCE [LARGE SCALE GENOMIC DNA]</scope>
    <source>
        <tissue evidence="3">Nenye</tissue>
    </source>
</reference>
<feature type="region of interest" description="Disordered" evidence="1">
    <location>
        <begin position="68"/>
        <end position="102"/>
    </location>
</feature>
<evidence type="ECO:0008006" key="5">
    <source>
        <dbReference type="Google" id="ProtNLM"/>
    </source>
</evidence>
<name>A0ABD2ZJC0_9GENT</name>
<dbReference type="EMBL" id="JBJUIK010000008">
    <property type="protein sequence ID" value="KAL3519448.1"/>
    <property type="molecule type" value="Genomic_DNA"/>
</dbReference>
<evidence type="ECO:0000313" key="3">
    <source>
        <dbReference type="EMBL" id="KAL3519448.1"/>
    </source>
</evidence>
<feature type="signal peptide" evidence="2">
    <location>
        <begin position="1"/>
        <end position="23"/>
    </location>
</feature>
<organism evidence="3 4">
    <name type="scientific">Cinchona calisaya</name>
    <dbReference type="NCBI Taxonomy" id="153742"/>
    <lineage>
        <taxon>Eukaryota</taxon>
        <taxon>Viridiplantae</taxon>
        <taxon>Streptophyta</taxon>
        <taxon>Embryophyta</taxon>
        <taxon>Tracheophyta</taxon>
        <taxon>Spermatophyta</taxon>
        <taxon>Magnoliopsida</taxon>
        <taxon>eudicotyledons</taxon>
        <taxon>Gunneridae</taxon>
        <taxon>Pentapetalae</taxon>
        <taxon>asterids</taxon>
        <taxon>lamiids</taxon>
        <taxon>Gentianales</taxon>
        <taxon>Rubiaceae</taxon>
        <taxon>Cinchonoideae</taxon>
        <taxon>Cinchoneae</taxon>
        <taxon>Cinchona</taxon>
    </lineage>
</organism>
<evidence type="ECO:0000256" key="2">
    <source>
        <dbReference type="SAM" id="SignalP"/>
    </source>
</evidence>
<keyword evidence="2" id="KW-0732">Signal</keyword>
<evidence type="ECO:0000256" key="1">
    <source>
        <dbReference type="SAM" id="MobiDB-lite"/>
    </source>
</evidence>
<accession>A0ABD2ZJC0</accession>
<protein>
    <recommendedName>
        <fullName evidence="5">Glycine-rich protein</fullName>
    </recommendedName>
</protein>
<dbReference type="AlphaFoldDB" id="A0ABD2ZJC0"/>
<keyword evidence="4" id="KW-1185">Reference proteome</keyword>
<dbReference type="Proteomes" id="UP001630127">
    <property type="component" value="Unassembled WGS sequence"/>
</dbReference>
<feature type="compositionally biased region" description="Basic and acidic residues" evidence="1">
    <location>
        <begin position="93"/>
        <end position="102"/>
    </location>
</feature>